<dbReference type="EMBL" id="AF191797">
    <property type="protein sequence ID" value="AAQ13798.1"/>
    <property type="molecule type" value="Genomic_DNA"/>
</dbReference>
<protein>
    <submittedName>
        <fullName evidence="2">Uncharacterized protein</fullName>
    </submittedName>
</protein>
<reference evidence="2 3" key="1">
    <citation type="journal article" date="2006" name="Virology">
        <title>His1 and His2 are distantly related, spindle-shaped haloviruses belonging to the novel virus group, Salterprovirus.</title>
        <authorList>
            <person name="Bath C."/>
            <person name="Cukalac T."/>
            <person name="Porter K."/>
            <person name="Dyall-Smith M.L."/>
        </authorList>
    </citation>
    <scope>NUCLEOTIDE SEQUENCE</scope>
</reference>
<dbReference type="KEGG" id="vg:5142434"/>
<dbReference type="Proteomes" id="UP000002259">
    <property type="component" value="Segment"/>
</dbReference>
<keyword evidence="3" id="KW-1185">Reference proteome</keyword>
<organism evidence="2 3">
    <name type="scientific">His 2 virus</name>
    <name type="common">His2V</name>
    <name type="synonym">Haloarcula hispanica virus 2</name>
    <dbReference type="NCBI Taxonomy" id="128710"/>
    <lineage>
        <taxon>Viruses</taxon>
        <taxon>Monodnaviria</taxon>
        <taxon>Trapavirae</taxon>
        <taxon>Saleviricota</taxon>
        <taxon>Huolimaviricetes</taxon>
        <taxon>Haloruvirales</taxon>
        <taxon>Pleolipoviridae</taxon>
        <taxon>Gammapleolipovirus</taxon>
        <taxon>Gammapleolipovirus australiense</taxon>
        <taxon>Gammapleolipovirus His2</taxon>
    </lineage>
</organism>
<name>Q25BD3_HIS2V</name>
<accession>Q25BD3</accession>
<dbReference type="GeneID" id="5142434"/>
<proteinExistence type="predicted"/>
<feature type="transmembrane region" description="Helical" evidence="1">
    <location>
        <begin position="38"/>
        <end position="55"/>
    </location>
</feature>
<sequence length="63" mass="6969">MNYNLKVGAISGVSSGAIHGFAHMYFANWTMQRAIESNVTWVMAIAGFIATYALLAEKDNYHN</sequence>
<evidence type="ECO:0000256" key="1">
    <source>
        <dbReference type="SAM" id="Phobius"/>
    </source>
</evidence>
<keyword evidence="1" id="KW-1133">Transmembrane helix</keyword>
<feature type="transmembrane region" description="Helical" evidence="1">
    <location>
        <begin position="7"/>
        <end position="26"/>
    </location>
</feature>
<dbReference type="RefSeq" id="YP_529657.1">
    <property type="nucleotide sequence ID" value="NC_007918.1"/>
</dbReference>
<evidence type="ECO:0000313" key="3">
    <source>
        <dbReference type="Proteomes" id="UP000002259"/>
    </source>
</evidence>
<keyword evidence="1" id="KW-0812">Transmembrane</keyword>
<keyword evidence="1" id="KW-0472">Membrane</keyword>
<organismHost>
    <name type="scientific">Haloarcula hispanica</name>
    <dbReference type="NCBI Taxonomy" id="51589"/>
</organismHost>
<evidence type="ECO:0000313" key="2">
    <source>
        <dbReference type="EMBL" id="AAQ13798.1"/>
    </source>
</evidence>